<dbReference type="InterPro" id="IPR050523">
    <property type="entry name" value="AKR_Detox_Biosynth"/>
</dbReference>
<dbReference type="PANTHER" id="PTHR43364:SF4">
    <property type="entry name" value="NAD(P)-LINKED OXIDOREDUCTASE SUPERFAMILY PROTEIN"/>
    <property type="match status" value="1"/>
</dbReference>
<keyword evidence="1" id="KW-0560">Oxidoreductase</keyword>
<dbReference type="InterPro" id="IPR023210">
    <property type="entry name" value="NADP_OxRdtase_dom"/>
</dbReference>
<protein>
    <submittedName>
        <fullName evidence="3">Aldo/keto reductase</fullName>
    </submittedName>
</protein>
<dbReference type="Pfam" id="PF00248">
    <property type="entry name" value="Aldo_ket_red"/>
    <property type="match status" value="1"/>
</dbReference>
<proteinExistence type="predicted"/>
<evidence type="ECO:0000256" key="1">
    <source>
        <dbReference type="ARBA" id="ARBA00023002"/>
    </source>
</evidence>
<dbReference type="InterPro" id="IPR036812">
    <property type="entry name" value="NAD(P)_OxRdtase_dom_sf"/>
</dbReference>
<evidence type="ECO:0000313" key="4">
    <source>
        <dbReference type="Proteomes" id="UP000799302"/>
    </source>
</evidence>
<evidence type="ECO:0000313" key="3">
    <source>
        <dbReference type="EMBL" id="KAF2669923.1"/>
    </source>
</evidence>
<dbReference type="EMBL" id="MU004234">
    <property type="protein sequence ID" value="KAF2669923.1"/>
    <property type="molecule type" value="Genomic_DNA"/>
</dbReference>
<dbReference type="GO" id="GO:0016491">
    <property type="term" value="F:oxidoreductase activity"/>
    <property type="evidence" value="ECO:0007669"/>
    <property type="project" value="UniProtKB-KW"/>
</dbReference>
<sequence>IHALDTTPNLPYKRPGALEAALGASKAADDGGLAIGTKVNMHGSLLGPGRGELKAGPVRESLKASTSRLKIRRARWLIAQRPDIEACWGELTGGFQGLVAEGLCDMWGVREFNTRCMRDLLRTCERWRYQKPRIFQGEYNLLCRRNEARMALLRAHGMTFHAYDPLAQGVLSGQISSNAQAENGERPASSGWKGPYDNPEVGEAVKKISSMAMQDGTTPQIQSIALRWLAYHSKLGEKDCIILSASTFEDLEEKVASIAKGPLSEEVLSVLDQV</sequence>
<dbReference type="Gene3D" id="3.20.20.100">
    <property type="entry name" value="NADP-dependent oxidoreductase domain"/>
    <property type="match status" value="1"/>
</dbReference>
<reference evidence="3" key="1">
    <citation type="journal article" date="2020" name="Stud. Mycol.">
        <title>101 Dothideomycetes genomes: a test case for predicting lifestyles and emergence of pathogens.</title>
        <authorList>
            <person name="Haridas S."/>
            <person name="Albert R."/>
            <person name="Binder M."/>
            <person name="Bloem J."/>
            <person name="Labutti K."/>
            <person name="Salamov A."/>
            <person name="Andreopoulos B."/>
            <person name="Baker S."/>
            <person name="Barry K."/>
            <person name="Bills G."/>
            <person name="Bluhm B."/>
            <person name="Cannon C."/>
            <person name="Castanera R."/>
            <person name="Culley D."/>
            <person name="Daum C."/>
            <person name="Ezra D."/>
            <person name="Gonzalez J."/>
            <person name="Henrissat B."/>
            <person name="Kuo A."/>
            <person name="Liang C."/>
            <person name="Lipzen A."/>
            <person name="Lutzoni F."/>
            <person name="Magnuson J."/>
            <person name="Mondo S."/>
            <person name="Nolan M."/>
            <person name="Ohm R."/>
            <person name="Pangilinan J."/>
            <person name="Park H.-J."/>
            <person name="Ramirez L."/>
            <person name="Alfaro M."/>
            <person name="Sun H."/>
            <person name="Tritt A."/>
            <person name="Yoshinaga Y."/>
            <person name="Zwiers L.-H."/>
            <person name="Turgeon B."/>
            <person name="Goodwin S."/>
            <person name="Spatafora J."/>
            <person name="Crous P."/>
            <person name="Grigoriev I."/>
        </authorList>
    </citation>
    <scope>NUCLEOTIDE SEQUENCE</scope>
    <source>
        <strain evidence="3">CBS 115976</strain>
    </source>
</reference>
<dbReference type="GO" id="GO:0005829">
    <property type="term" value="C:cytosol"/>
    <property type="evidence" value="ECO:0007669"/>
    <property type="project" value="TreeGrafter"/>
</dbReference>
<dbReference type="OrthoDB" id="48988at2759"/>
<keyword evidence="4" id="KW-1185">Reference proteome</keyword>
<dbReference type="Proteomes" id="UP000799302">
    <property type="component" value="Unassembled WGS sequence"/>
</dbReference>
<evidence type="ECO:0000259" key="2">
    <source>
        <dbReference type="Pfam" id="PF00248"/>
    </source>
</evidence>
<feature type="non-terminal residue" evidence="3">
    <location>
        <position position="274"/>
    </location>
</feature>
<dbReference type="SUPFAM" id="SSF51430">
    <property type="entry name" value="NAD(P)-linked oxidoreductase"/>
    <property type="match status" value="1"/>
</dbReference>
<organism evidence="3 4">
    <name type="scientific">Microthyrium microscopicum</name>
    <dbReference type="NCBI Taxonomy" id="703497"/>
    <lineage>
        <taxon>Eukaryota</taxon>
        <taxon>Fungi</taxon>
        <taxon>Dikarya</taxon>
        <taxon>Ascomycota</taxon>
        <taxon>Pezizomycotina</taxon>
        <taxon>Dothideomycetes</taxon>
        <taxon>Dothideomycetes incertae sedis</taxon>
        <taxon>Microthyriales</taxon>
        <taxon>Microthyriaceae</taxon>
        <taxon>Microthyrium</taxon>
    </lineage>
</organism>
<feature type="domain" description="NADP-dependent oxidoreductase" evidence="2">
    <location>
        <begin position="29"/>
        <end position="273"/>
    </location>
</feature>
<gene>
    <name evidence="3" type="ORF">BT63DRAFT_364908</name>
</gene>
<name>A0A6A6UER7_9PEZI</name>
<dbReference type="PANTHER" id="PTHR43364">
    <property type="entry name" value="NADH-SPECIFIC METHYLGLYOXAL REDUCTASE-RELATED"/>
    <property type="match status" value="1"/>
</dbReference>
<accession>A0A6A6UER7</accession>
<dbReference type="AlphaFoldDB" id="A0A6A6UER7"/>
<feature type="non-terminal residue" evidence="3">
    <location>
        <position position="1"/>
    </location>
</feature>